<comment type="pathway">
    <text evidence="1 8">Amino-acid biosynthesis; L-histidine biosynthesis; L-histidine from 5-phospho-alpha-D-ribose 1-diphosphate: step 8/9.</text>
</comment>
<reference evidence="11" key="1">
    <citation type="journal article" date="2019" name="Int. J. Syst. Evol. Microbiol.">
        <title>The Global Catalogue of Microorganisms (GCM) 10K type strain sequencing project: providing services to taxonomists for standard genome sequencing and annotation.</title>
        <authorList>
            <consortium name="The Broad Institute Genomics Platform"/>
            <consortium name="The Broad Institute Genome Sequencing Center for Infectious Disease"/>
            <person name="Wu L."/>
            <person name="Ma J."/>
        </authorList>
    </citation>
    <scope>NUCLEOTIDE SEQUENCE [LARGE SCALE GENOMIC DNA]</scope>
    <source>
        <strain evidence="11">JCM 3106</strain>
    </source>
</reference>
<evidence type="ECO:0000256" key="1">
    <source>
        <dbReference type="ARBA" id="ARBA00004970"/>
    </source>
</evidence>
<dbReference type="Proteomes" id="UP001499930">
    <property type="component" value="Unassembled WGS sequence"/>
</dbReference>
<sequence>MHSQWSWDALAGSMEGTCERAVEIGLSSLAFTEHADFTPWTLREDTEIPDAWRVLVTDGVLTPPELDLDGYLECLQRCRDRFPDLRILSGVELSEPHRHGHRFDRVLRAGRFDRVLGSVHSITAGAGFDEVSGLYRDRSAATVVRDYLAEAVRLVEGYDDFEVLAHIDYPIRYWPAGAEPYDPAAFEEEYRAVLRVLAGSGRALEVNTQVPLHPQIVRWWHREGGQTVAFASDAHEPALLARGLAEASAMVEACGFRPGAHRDDFWRRA</sequence>
<dbReference type="InterPro" id="IPR016195">
    <property type="entry name" value="Pol/histidinol_Pase-like"/>
</dbReference>
<comment type="caution">
    <text evidence="10">The sequence shown here is derived from an EMBL/GenBank/DDBJ whole genome shotgun (WGS) entry which is preliminary data.</text>
</comment>
<dbReference type="InterPro" id="IPR010140">
    <property type="entry name" value="Histidinol_P_phosphatase_HisJ"/>
</dbReference>
<protein>
    <recommendedName>
        <fullName evidence="3 8">Histidinol-phosphatase</fullName>
        <shortName evidence="8">HolPase</shortName>
        <ecNumber evidence="3 8">3.1.3.15</ecNumber>
    </recommendedName>
</protein>
<evidence type="ECO:0000256" key="8">
    <source>
        <dbReference type="RuleBase" id="RU366003"/>
    </source>
</evidence>
<evidence type="ECO:0000256" key="3">
    <source>
        <dbReference type="ARBA" id="ARBA00013085"/>
    </source>
</evidence>
<gene>
    <name evidence="10" type="ORF">GCM10017559_44490</name>
</gene>
<organism evidence="10 11">
    <name type="scientific">Streptosporangium longisporum</name>
    <dbReference type="NCBI Taxonomy" id="46187"/>
    <lineage>
        <taxon>Bacteria</taxon>
        <taxon>Bacillati</taxon>
        <taxon>Actinomycetota</taxon>
        <taxon>Actinomycetes</taxon>
        <taxon>Streptosporangiales</taxon>
        <taxon>Streptosporangiaceae</taxon>
        <taxon>Streptosporangium</taxon>
    </lineage>
</organism>
<evidence type="ECO:0000256" key="6">
    <source>
        <dbReference type="ARBA" id="ARBA00023102"/>
    </source>
</evidence>
<dbReference type="Pfam" id="PF02811">
    <property type="entry name" value="PHP"/>
    <property type="match status" value="1"/>
</dbReference>
<keyword evidence="6 8" id="KW-0368">Histidine biosynthesis</keyword>
<evidence type="ECO:0000256" key="5">
    <source>
        <dbReference type="ARBA" id="ARBA00022801"/>
    </source>
</evidence>
<name>A0ABP6KL20_9ACTN</name>
<evidence type="ECO:0000256" key="7">
    <source>
        <dbReference type="ARBA" id="ARBA00049158"/>
    </source>
</evidence>
<dbReference type="Gene3D" id="3.20.20.140">
    <property type="entry name" value="Metal-dependent hydrolases"/>
    <property type="match status" value="1"/>
</dbReference>
<proteinExistence type="inferred from homology"/>
<keyword evidence="4 8" id="KW-0028">Amino-acid biosynthesis</keyword>
<dbReference type="EMBL" id="BAAAWD010000012">
    <property type="protein sequence ID" value="GAA3016001.1"/>
    <property type="molecule type" value="Genomic_DNA"/>
</dbReference>
<accession>A0ABP6KL20</accession>
<comment type="catalytic activity">
    <reaction evidence="7 8">
        <text>L-histidinol phosphate + H2O = L-histidinol + phosphate</text>
        <dbReference type="Rhea" id="RHEA:14465"/>
        <dbReference type="ChEBI" id="CHEBI:15377"/>
        <dbReference type="ChEBI" id="CHEBI:43474"/>
        <dbReference type="ChEBI" id="CHEBI:57699"/>
        <dbReference type="ChEBI" id="CHEBI:57980"/>
        <dbReference type="EC" id="3.1.3.15"/>
    </reaction>
</comment>
<dbReference type="SUPFAM" id="SSF89550">
    <property type="entry name" value="PHP domain-like"/>
    <property type="match status" value="1"/>
</dbReference>
<feature type="domain" description="PHP" evidence="9">
    <location>
        <begin position="1"/>
        <end position="208"/>
    </location>
</feature>
<evidence type="ECO:0000313" key="10">
    <source>
        <dbReference type="EMBL" id="GAA3016001.1"/>
    </source>
</evidence>
<dbReference type="PANTHER" id="PTHR21039:SF0">
    <property type="entry name" value="HISTIDINOL-PHOSPHATASE"/>
    <property type="match status" value="1"/>
</dbReference>
<dbReference type="InterPro" id="IPR004013">
    <property type="entry name" value="PHP_dom"/>
</dbReference>
<evidence type="ECO:0000256" key="4">
    <source>
        <dbReference type="ARBA" id="ARBA00022605"/>
    </source>
</evidence>
<evidence type="ECO:0000259" key="9">
    <source>
        <dbReference type="Pfam" id="PF02811"/>
    </source>
</evidence>
<evidence type="ECO:0000313" key="11">
    <source>
        <dbReference type="Proteomes" id="UP001499930"/>
    </source>
</evidence>
<evidence type="ECO:0000256" key="2">
    <source>
        <dbReference type="ARBA" id="ARBA00009152"/>
    </source>
</evidence>
<dbReference type="EC" id="3.1.3.15" evidence="3 8"/>
<keyword evidence="11" id="KW-1185">Reference proteome</keyword>
<dbReference type="PANTHER" id="PTHR21039">
    <property type="entry name" value="HISTIDINOL PHOSPHATASE-RELATED"/>
    <property type="match status" value="1"/>
</dbReference>
<comment type="similarity">
    <text evidence="2 8">Belongs to the PHP hydrolase family. HisK subfamily.</text>
</comment>
<keyword evidence="5 8" id="KW-0378">Hydrolase</keyword>